<dbReference type="Pfam" id="PF19933">
    <property type="entry name" value="DUF6396"/>
    <property type="match status" value="1"/>
</dbReference>
<dbReference type="SUPFAM" id="SSF81901">
    <property type="entry name" value="HCP-like"/>
    <property type="match status" value="1"/>
</dbReference>
<dbReference type="GeneID" id="97308221"/>
<dbReference type="PANTHER" id="PTHR11102:SF160">
    <property type="entry name" value="ERAD-ASSOCIATED E3 UBIQUITIN-PROTEIN LIGASE COMPONENT HRD3"/>
    <property type="match status" value="1"/>
</dbReference>
<evidence type="ECO:0000313" key="2">
    <source>
        <dbReference type="EMBL" id="TFE47271.1"/>
    </source>
</evidence>
<protein>
    <submittedName>
        <fullName evidence="2">Sel1 repeat family protein</fullName>
    </submittedName>
</protein>
<dbReference type="PANTHER" id="PTHR11102">
    <property type="entry name" value="SEL-1-LIKE PROTEIN"/>
    <property type="match status" value="1"/>
</dbReference>
<feature type="domain" description="DUF6396" evidence="1">
    <location>
        <begin position="245"/>
        <end position="312"/>
    </location>
</feature>
<dbReference type="InterPro" id="IPR011990">
    <property type="entry name" value="TPR-like_helical_dom_sf"/>
</dbReference>
<comment type="caution">
    <text evidence="2">The sequence shown here is derived from an EMBL/GenBank/DDBJ whole genome shotgun (WGS) entry which is preliminary data.</text>
</comment>
<dbReference type="InterPro" id="IPR050767">
    <property type="entry name" value="Sel1_AlgK"/>
</dbReference>
<name>A0A4Y8NC92_9BURK</name>
<gene>
    <name evidence="2" type="ORF">E2553_12645</name>
</gene>
<evidence type="ECO:0000313" key="3">
    <source>
        <dbReference type="Proteomes" id="UP000297385"/>
    </source>
</evidence>
<dbReference type="InterPro" id="IPR045653">
    <property type="entry name" value="DUF6396"/>
</dbReference>
<accession>A0A4Y8NC92</accession>
<dbReference type="EMBL" id="SNVI01000001">
    <property type="protein sequence ID" value="TFE47271.1"/>
    <property type="molecule type" value="Genomic_DNA"/>
</dbReference>
<organism evidence="2 3">
    <name type="scientific">Paraburkholderia dipogonis</name>
    <dbReference type="NCBI Taxonomy" id="1211383"/>
    <lineage>
        <taxon>Bacteria</taxon>
        <taxon>Pseudomonadati</taxon>
        <taxon>Pseudomonadota</taxon>
        <taxon>Betaproteobacteria</taxon>
        <taxon>Burkholderiales</taxon>
        <taxon>Burkholderiaceae</taxon>
        <taxon>Paraburkholderia</taxon>
    </lineage>
</organism>
<evidence type="ECO:0000259" key="1">
    <source>
        <dbReference type="Pfam" id="PF19933"/>
    </source>
</evidence>
<dbReference type="Gene3D" id="1.25.40.10">
    <property type="entry name" value="Tetratricopeptide repeat domain"/>
    <property type="match status" value="1"/>
</dbReference>
<sequence>MSDLPRNEKLPLFDPHRKTFACVYQAQHVPPIDSQAELWFQQALALDNPDVYYKNRDYPKIYQLYLQAAERNHWKAMLNLASLIVSKSPGVPEHDPEVAIRWVEKAMQLGVPDAYDVMGTYHQNGMIKGGDATSAYAFFQRASDMGSPAAMTYLGYKMAATYDDPAEGFWGNLPVATQMLECALAQGYGDAAAKLGLIYARPGTAEAKQRALKIMHEGVKLGSAECANSLSSEYRGLGLTDGTNLVGHIDKARAQRYSKIGDMLGLYQGRLKLPNLDKVLPPPPAPLPRWDGDTQMLIDGAKAVTQPPKSQQGAVLQGREFVPKGYSVPSLKQSSLAVTGDQLVPRDGYWLALFGPGSAPKDQLMNARSSSPERYQAGERFEPSAFSWLGVDQVQWHYLGEAFLAPPQREDFLRHTVEAGLLREIAEPELVLQCNGSQSCTKTGIWEARVAADHPLATLHNRWDQQAFVEKGQDFPHPRDRFLGIGTDELRWTYQGSPNADSGTPGVREITL</sequence>
<dbReference type="RefSeq" id="WP_134459062.1">
    <property type="nucleotide sequence ID" value="NZ_JBHMFL010000017.1"/>
</dbReference>
<dbReference type="Proteomes" id="UP000297385">
    <property type="component" value="Unassembled WGS sequence"/>
</dbReference>
<dbReference type="AlphaFoldDB" id="A0A4Y8NC92"/>
<proteinExistence type="predicted"/>
<reference evidence="2 3" key="1">
    <citation type="submission" date="2019-03" db="EMBL/GenBank/DDBJ databases">
        <title>Complete Genome Sequence of Paraburkholderia dipogonis ICMP 19430T, a Nitrogen-fixing Symbiont of the South African Invasive Legume Dipogon lignosus in New Zealand.</title>
        <authorList>
            <person name="De Meyer S.E."/>
        </authorList>
    </citation>
    <scope>NUCLEOTIDE SEQUENCE [LARGE SCALE GENOMIC DNA]</scope>
    <source>
        <strain evidence="2 3">ICMP 19430</strain>
    </source>
</reference>